<evidence type="ECO:0000313" key="3">
    <source>
        <dbReference type="Ensembl" id="ENSPNAP00000015783.1"/>
    </source>
</evidence>
<dbReference type="OMA" id="DEENQWK"/>
<feature type="compositionally biased region" description="Polar residues" evidence="1">
    <location>
        <begin position="84"/>
        <end position="97"/>
    </location>
</feature>
<name>A0A3B4CWS1_PYGNA</name>
<feature type="region of interest" description="Disordered" evidence="1">
    <location>
        <begin position="81"/>
        <end position="164"/>
    </location>
</feature>
<gene>
    <name evidence="3" type="primary">DNAI1</name>
</gene>
<feature type="domain" description="SAM" evidence="2">
    <location>
        <begin position="14"/>
        <end position="60"/>
    </location>
</feature>
<accession>A0A3B4CWS1</accession>
<dbReference type="InterPro" id="IPR001660">
    <property type="entry name" value="SAM"/>
</dbReference>
<dbReference type="Gene3D" id="1.10.150.50">
    <property type="entry name" value="Transcription Factor, Ets-1"/>
    <property type="match status" value="1"/>
</dbReference>
<reference evidence="3" key="2">
    <citation type="submission" date="2025-08" db="UniProtKB">
        <authorList>
            <consortium name="Ensembl"/>
        </authorList>
    </citation>
    <scope>IDENTIFICATION</scope>
</reference>
<sequence>MSHKIKLPPKVGEWTKEHVQQWLVEELKIDQTWADKLYEEEVSGKELICFKTRDLRELGIKHGPAVRIINTLETLIKSHENVSDSEMPTDISQTQSPSEPPGCSRTQDTEGKSDTLLNDDMSVSVTQSRQKAKKSNQECLPNPDICKNLEAKNPNKASSSNITEAKVEKTLCDMAASKPTEISTVQSSQKGGGEGKPKGSSMNVPDQVTRRESEEPEDLKTQDTNREKVPEMKKTEMQTKCKHSCSFCPFDQKSVTYRYIENYRLPPESGPSNLVDPVHEYKFSGRAEDIDILKKKINKEVFRFAAGCMNSRTNGTIHFGVADSKNSEYCHGEIIGVSIDKTDIIIDHFHQGIKSYFEDNFDDAKRCIREPRFVEVLNSDSTSSSKYVIEVDVVPSHSVVYGKIYYTQTLDEENQWKKSKGKSLFIRDGAATRDICKIGNPKDLQVELAKVTTGLNVLDTMRKQAEKKPQSKKKLNQGEMLKNLFTCGSGTLDHYDYYIIVMNKSHEDQLPNLKFLTALKLFCVLDFDPDSVKNGSCHSYRKTRIANLHTPGQFHGDPGPLIQKLNLYKQTSWVLCNGRVDIDKESNKPLSPSEWLTKRAGEVQDMISFLCNPDTLPRGRFMVIFLLLSVVEAMNDPIFDTFMSFYKNLGGTQNIISICIPDNAFQKWKDFIQTRTERDIDGQSIYELELSEINGTILEKQNQTTDRLLPSVDGSSVVLTQIDEDSMPAVDILCQNQCENEHEEDSEEFQDFKLKKEAEFYRGDKVEWWNFYFSDKTPTKPFIKRNKYTQVRNMITSQTNEPTSTCVMVNLFHHPGCGGTTLAMHVMWDLRKEFRCAVLRDNTISKTEVAQQVNYLIKCGKTGSSRKTPVLLLVEDSEDTENTQELQHCLRKTIGEMGALVVILNCVRSKNPKEKYKNSVIDSQYITAALSKDEQNAFEVKLKELQKDHDKPESFYSFMIMKSNFNQEYVANIANNILRDVDVGSREAQLLSILALLNTYVADSSISESLCEDFLGIKRKLWGKESVMNKMEPYSCLLIEFQNEKCGVYKAIRFVHQRIAAECVKVLEERHSSPRADIILNMLHTDLFFERGIGKDNLLQSLKSMLITRQRKTEGNEKDTLFSPLIEDIKSGNDGMKKIQQILTEASKRLDKDFTIPQALARHYYLIEKNFALAKDWANSAKIIKENSYTVDTVGQVSRNEIKHKMDGKKQKPYTPDDLKEFLELATAAIKAFQRAQVLAKTDDNADIEERCQKQNTYNISGHMNEIDIAMTVFEIVRKLPLFPEKDAMKNEYIKQFFKGKLPLSSMPIAQTDANQKLVAVLKDYESFLISLKSNVDKAFEFLEVFFTYTRAKGEADKEKQNKNRSWISDHFKNYMSLFCSSSEEKLNQKTCKPKLSLNMEIEECRVFLEEKRANCFPRILQFLEVRKELIEPIAEKHSFIYQNCNDKSLQDKTNHLLTHIILKLIQPKSKRAKSQKELTDLLKEILQEAGLSHQYPEPYYLALLLLWPGKKNADKQIATYVEKIRNTSRKQLSPIFRARAPIAHLYLGKSEGLDRLVSKTVLDGCFNGVPRLNILWQNGDIFKEEAIKEKLLRVNGIIEQGDLYAEYGKLQIPVRPAYLGGIRSGRSTEKVYFYVGFAIDGPLAYDIQYEDS</sequence>
<dbReference type="Proteomes" id="UP001501920">
    <property type="component" value="Chromosome 19"/>
</dbReference>
<dbReference type="OrthoDB" id="2337140at2759"/>
<evidence type="ECO:0000313" key="4">
    <source>
        <dbReference type="Proteomes" id="UP001501920"/>
    </source>
</evidence>
<dbReference type="GO" id="GO:0005737">
    <property type="term" value="C:cytoplasm"/>
    <property type="evidence" value="ECO:0007669"/>
    <property type="project" value="TreeGrafter"/>
</dbReference>
<evidence type="ECO:0000259" key="2">
    <source>
        <dbReference type="PROSITE" id="PS50105"/>
    </source>
</evidence>
<organism evidence="3 4">
    <name type="scientific">Pygocentrus nattereri</name>
    <name type="common">Red-bellied piranha</name>
    <dbReference type="NCBI Taxonomy" id="42514"/>
    <lineage>
        <taxon>Eukaryota</taxon>
        <taxon>Metazoa</taxon>
        <taxon>Chordata</taxon>
        <taxon>Craniata</taxon>
        <taxon>Vertebrata</taxon>
        <taxon>Euteleostomi</taxon>
        <taxon>Actinopterygii</taxon>
        <taxon>Neopterygii</taxon>
        <taxon>Teleostei</taxon>
        <taxon>Ostariophysi</taxon>
        <taxon>Characiformes</taxon>
        <taxon>Characoidei</taxon>
        <taxon>Pygocentrus</taxon>
    </lineage>
</organism>
<dbReference type="SUPFAM" id="SSF47769">
    <property type="entry name" value="SAM/Pointed domain"/>
    <property type="match status" value="1"/>
</dbReference>
<evidence type="ECO:0000256" key="1">
    <source>
        <dbReference type="SAM" id="MobiDB-lite"/>
    </source>
</evidence>
<dbReference type="GeneTree" id="ENSGT00390000013973"/>
<feature type="region of interest" description="Disordered" evidence="1">
    <location>
        <begin position="179"/>
        <end position="232"/>
    </location>
</feature>
<dbReference type="Ensembl" id="ENSPNAT00000024091.2">
    <property type="protein sequence ID" value="ENSPNAP00000015783.1"/>
    <property type="gene ID" value="ENSPNAG00000021859.2"/>
</dbReference>
<keyword evidence="4" id="KW-1185">Reference proteome</keyword>
<reference evidence="3 4" key="1">
    <citation type="submission" date="2020-10" db="EMBL/GenBank/DDBJ databases">
        <title>Pygocentrus nattereri (red-bellied piranha) genome, fPygNat1, primary haplotype.</title>
        <authorList>
            <person name="Myers G."/>
            <person name="Meyer A."/>
            <person name="Karagic N."/>
            <person name="Pippel M."/>
            <person name="Winkler S."/>
            <person name="Tracey A."/>
            <person name="Wood J."/>
            <person name="Formenti G."/>
            <person name="Howe K."/>
            <person name="Fedrigo O."/>
            <person name="Jarvis E.D."/>
        </authorList>
    </citation>
    <scope>NUCLEOTIDE SEQUENCE [LARGE SCALE GENOMIC DNA]</scope>
</reference>
<protein>
    <recommendedName>
        <fullName evidence="2">SAM domain-containing protein</fullName>
    </recommendedName>
</protein>
<dbReference type="PANTHER" id="PTHR16155:SF18">
    <property type="entry name" value="STERILE ALPHA MOTIF DOMAIN-CONTAINING PROTEIN 9-LIKE"/>
    <property type="match status" value="1"/>
</dbReference>
<dbReference type="InterPro" id="IPR013761">
    <property type="entry name" value="SAM/pointed_sf"/>
</dbReference>
<dbReference type="PANTHER" id="PTHR16155">
    <property type="entry name" value="DED DOMAIN-CONTAINING PROTEIN"/>
    <property type="match status" value="1"/>
</dbReference>
<dbReference type="PROSITE" id="PS50105">
    <property type="entry name" value="SAM_DOMAIN"/>
    <property type="match status" value="1"/>
</dbReference>
<dbReference type="STRING" id="42514.ENSPNAP00000015783"/>
<feature type="compositionally biased region" description="Basic and acidic residues" evidence="1">
    <location>
        <begin position="208"/>
        <end position="232"/>
    </location>
</feature>
<reference evidence="3" key="3">
    <citation type="submission" date="2025-09" db="UniProtKB">
        <authorList>
            <consortium name="Ensembl"/>
        </authorList>
    </citation>
    <scope>IDENTIFICATION</scope>
</reference>
<proteinExistence type="predicted"/>